<dbReference type="CDD" id="cd05379">
    <property type="entry name" value="CAP_bacterial"/>
    <property type="match status" value="1"/>
</dbReference>
<dbReference type="PROSITE" id="PS51257">
    <property type="entry name" value="PROKAR_LIPOPROTEIN"/>
    <property type="match status" value="1"/>
</dbReference>
<keyword evidence="3" id="KW-1185">Reference proteome</keyword>
<dbReference type="SUPFAM" id="SSF55797">
    <property type="entry name" value="PR-1-like"/>
    <property type="match status" value="1"/>
</dbReference>
<gene>
    <name evidence="2" type="ORF">FAM09_08425</name>
</gene>
<evidence type="ECO:0000313" key="2">
    <source>
        <dbReference type="EMBL" id="THU39910.1"/>
    </source>
</evidence>
<dbReference type="InterPro" id="IPR014044">
    <property type="entry name" value="CAP_dom"/>
</dbReference>
<dbReference type="InterPro" id="IPR035940">
    <property type="entry name" value="CAP_sf"/>
</dbReference>
<reference evidence="2 3" key="1">
    <citation type="submission" date="2019-04" db="EMBL/GenBank/DDBJ databases">
        <title>Niastella caeni sp. nov., isolated from activated sludge.</title>
        <authorList>
            <person name="Sheng M."/>
        </authorList>
    </citation>
    <scope>NUCLEOTIDE SEQUENCE [LARGE SCALE GENOMIC DNA]</scope>
    <source>
        <strain evidence="2 3">HX-2-15</strain>
    </source>
</reference>
<name>A0A4S8HWA1_9BACT</name>
<dbReference type="EMBL" id="STFF01000002">
    <property type="protein sequence ID" value="THU39910.1"/>
    <property type="molecule type" value="Genomic_DNA"/>
</dbReference>
<feature type="domain" description="SCP" evidence="1">
    <location>
        <begin position="51"/>
        <end position="162"/>
    </location>
</feature>
<protein>
    <submittedName>
        <fullName evidence="2">CAP domain-containing protein</fullName>
    </submittedName>
</protein>
<dbReference type="Pfam" id="PF00188">
    <property type="entry name" value="CAP"/>
    <property type="match status" value="1"/>
</dbReference>
<evidence type="ECO:0000313" key="3">
    <source>
        <dbReference type="Proteomes" id="UP000306918"/>
    </source>
</evidence>
<dbReference type="OrthoDB" id="982527at2"/>
<dbReference type="Gene3D" id="3.40.33.10">
    <property type="entry name" value="CAP"/>
    <property type="match status" value="1"/>
</dbReference>
<dbReference type="Proteomes" id="UP000306918">
    <property type="component" value="Unassembled WGS sequence"/>
</dbReference>
<evidence type="ECO:0000259" key="1">
    <source>
        <dbReference type="Pfam" id="PF00188"/>
    </source>
</evidence>
<dbReference type="AlphaFoldDB" id="A0A4S8HWA1"/>
<comment type="caution">
    <text evidence="2">The sequence shown here is derived from an EMBL/GenBank/DDBJ whole genome shotgun (WGS) entry which is preliminary data.</text>
</comment>
<accession>A0A4S8HWA1</accession>
<dbReference type="PANTHER" id="PTHR31157:SF1">
    <property type="entry name" value="SCP DOMAIN-CONTAINING PROTEIN"/>
    <property type="match status" value="1"/>
</dbReference>
<sequence length="175" mass="19114">MKTMRFSLYALLLGVVLYSCRKEDTVTEQPKPGGNGDTTATDSSVNESTLLALVNNVRKTGCTCGSTAMPAVAPVTWNNLLEKAALLHSADMNKNNYFSHTGLDGSSPGTRLTRVGYNWIAYGENIAKEYTSEQAVMTDWLKSEGHCKNIMSSNVKEMGVGRDGNYWSQLFGARN</sequence>
<dbReference type="PANTHER" id="PTHR31157">
    <property type="entry name" value="SCP DOMAIN-CONTAINING PROTEIN"/>
    <property type="match status" value="1"/>
</dbReference>
<dbReference type="RefSeq" id="WP_136576666.1">
    <property type="nucleotide sequence ID" value="NZ_STFF01000002.1"/>
</dbReference>
<organism evidence="2 3">
    <name type="scientific">Niastella caeni</name>
    <dbReference type="NCBI Taxonomy" id="2569763"/>
    <lineage>
        <taxon>Bacteria</taxon>
        <taxon>Pseudomonadati</taxon>
        <taxon>Bacteroidota</taxon>
        <taxon>Chitinophagia</taxon>
        <taxon>Chitinophagales</taxon>
        <taxon>Chitinophagaceae</taxon>
        <taxon>Niastella</taxon>
    </lineage>
</organism>
<proteinExistence type="predicted"/>